<name>N2A7X6_9FIRM</name>
<evidence type="ECO:0000313" key="2">
    <source>
        <dbReference type="Proteomes" id="UP000012589"/>
    </source>
</evidence>
<dbReference type="STRING" id="1235802.C823_03283"/>
<dbReference type="PATRIC" id="fig|1235802.3.peg.3471"/>
<dbReference type="OrthoDB" id="9812171at2"/>
<sequence length="202" mass="22912">MQETYKIGNAQSIGSYQIQSSYFASCCSDRGCLAVLTDGTADHINGRRGAVLAVEACMWEYRNMRRGVEFSQFIEAVSAKILHDMREIIFLGKTPYLSVSIQWIKDRELFYYTTGSSRCFLFDGSDYRMLHESCGKADFGKGMTAGIISRGVWEALNEKEMLFYLQKKQHPYDKAQQMIAGVKKKNRKMAGTAAVLLVEDYL</sequence>
<reference evidence="1 2" key="1">
    <citation type="journal article" date="2014" name="Genome Announc.">
        <title>Draft genome sequences of the altered schaedler flora, a defined bacterial community from gnotobiotic mice.</title>
        <authorList>
            <person name="Wannemuehler M.J."/>
            <person name="Overstreet A.M."/>
            <person name="Ward D.V."/>
            <person name="Phillips G.J."/>
        </authorList>
    </citation>
    <scope>NUCLEOTIDE SEQUENCE [LARGE SCALE GENOMIC DNA]</scope>
    <source>
        <strain evidence="1 2">ASF492</strain>
    </source>
</reference>
<dbReference type="AlphaFoldDB" id="N2A7X6"/>
<dbReference type="EMBL" id="AQFT01000099">
    <property type="protein sequence ID" value="EMZ24326.1"/>
    <property type="molecule type" value="Genomic_DNA"/>
</dbReference>
<comment type="caution">
    <text evidence="1">The sequence shown here is derived from an EMBL/GenBank/DDBJ whole genome shotgun (WGS) entry which is preliminary data.</text>
</comment>
<protein>
    <recommendedName>
        <fullName evidence="3">PPM-type phosphatase domain-containing protein</fullName>
    </recommendedName>
</protein>
<keyword evidence="2" id="KW-1185">Reference proteome</keyword>
<dbReference type="Proteomes" id="UP000012589">
    <property type="component" value="Unassembled WGS sequence"/>
</dbReference>
<organism evidence="1 2">
    <name type="scientific">Eubacterium plexicaudatum ASF492</name>
    <dbReference type="NCBI Taxonomy" id="1235802"/>
    <lineage>
        <taxon>Bacteria</taxon>
        <taxon>Bacillati</taxon>
        <taxon>Bacillota</taxon>
        <taxon>Clostridia</taxon>
        <taxon>Eubacteriales</taxon>
        <taxon>Eubacteriaceae</taxon>
        <taxon>Eubacterium</taxon>
    </lineage>
</organism>
<evidence type="ECO:0008006" key="3">
    <source>
        <dbReference type="Google" id="ProtNLM"/>
    </source>
</evidence>
<gene>
    <name evidence="1" type="ORF">C823_03283</name>
</gene>
<proteinExistence type="predicted"/>
<dbReference type="eggNOG" id="COG0631">
    <property type="taxonomic scope" value="Bacteria"/>
</dbReference>
<accession>N2A7X6</accession>
<dbReference type="HOGENOM" id="CLU_1352925_0_0_9"/>
<evidence type="ECO:0000313" key="1">
    <source>
        <dbReference type="EMBL" id="EMZ24326.1"/>
    </source>
</evidence>